<organism evidence="1 2">
    <name type="scientific">Lindgomyces ingoldianus</name>
    <dbReference type="NCBI Taxonomy" id="673940"/>
    <lineage>
        <taxon>Eukaryota</taxon>
        <taxon>Fungi</taxon>
        <taxon>Dikarya</taxon>
        <taxon>Ascomycota</taxon>
        <taxon>Pezizomycotina</taxon>
        <taxon>Dothideomycetes</taxon>
        <taxon>Pleosporomycetidae</taxon>
        <taxon>Pleosporales</taxon>
        <taxon>Lindgomycetaceae</taxon>
        <taxon>Lindgomyces</taxon>
    </lineage>
</organism>
<dbReference type="Proteomes" id="UP000799755">
    <property type="component" value="Unassembled WGS sequence"/>
</dbReference>
<comment type="caution">
    <text evidence="1">The sequence shown here is derived from an EMBL/GenBank/DDBJ whole genome shotgun (WGS) entry which is preliminary data.</text>
</comment>
<keyword evidence="2" id="KW-1185">Reference proteome</keyword>
<dbReference type="EMBL" id="MU003498">
    <property type="protein sequence ID" value="KAF2474422.1"/>
    <property type="molecule type" value="Genomic_DNA"/>
</dbReference>
<proteinExistence type="predicted"/>
<gene>
    <name evidence="1" type="ORF">BDR25DRAFT_216499</name>
</gene>
<name>A0ACB6R5S5_9PLEO</name>
<evidence type="ECO:0000313" key="1">
    <source>
        <dbReference type="EMBL" id="KAF2474422.1"/>
    </source>
</evidence>
<protein>
    <submittedName>
        <fullName evidence="1">Terpenoid synthase</fullName>
    </submittedName>
</protein>
<reference evidence="1" key="1">
    <citation type="journal article" date="2020" name="Stud. Mycol.">
        <title>101 Dothideomycetes genomes: a test case for predicting lifestyles and emergence of pathogens.</title>
        <authorList>
            <person name="Haridas S."/>
            <person name="Albert R."/>
            <person name="Binder M."/>
            <person name="Bloem J."/>
            <person name="Labutti K."/>
            <person name="Salamov A."/>
            <person name="Andreopoulos B."/>
            <person name="Baker S."/>
            <person name="Barry K."/>
            <person name="Bills G."/>
            <person name="Bluhm B."/>
            <person name="Cannon C."/>
            <person name="Castanera R."/>
            <person name="Culley D."/>
            <person name="Daum C."/>
            <person name="Ezra D."/>
            <person name="Gonzalez J."/>
            <person name="Henrissat B."/>
            <person name="Kuo A."/>
            <person name="Liang C."/>
            <person name="Lipzen A."/>
            <person name="Lutzoni F."/>
            <person name="Magnuson J."/>
            <person name="Mondo S."/>
            <person name="Nolan M."/>
            <person name="Ohm R."/>
            <person name="Pangilinan J."/>
            <person name="Park H.-J."/>
            <person name="Ramirez L."/>
            <person name="Alfaro M."/>
            <person name="Sun H."/>
            <person name="Tritt A."/>
            <person name="Yoshinaga Y."/>
            <person name="Zwiers L.-H."/>
            <person name="Turgeon B."/>
            <person name="Goodwin S."/>
            <person name="Spatafora J."/>
            <person name="Crous P."/>
            <person name="Grigoriev I."/>
        </authorList>
    </citation>
    <scope>NUCLEOTIDE SEQUENCE</scope>
    <source>
        <strain evidence="1">ATCC 200398</strain>
    </source>
</reference>
<sequence length="415" mass="47093">MKQMAALRGVLTDEEQDLICPIRYLHNPLQSSAPYLYQTHLSFPSTYLNFRNLNDPTFSTFSTLEGSIPYCSSIPAAYESKYWRESIEAARTFVHLLATDKDMADIEIRDGLTLRKIAQHELRPGFKHRCMRATAYMYPFCVEPRKLEILAVLMVMQFLFDEDKCEGADEKQVPVLVADFLRRLEDPAVTVNKSRTALQAYLDSIISDIHGGGGETGNGGAEVYLEMRKTFTYLRPRAPITSIGDYLEFRRENVSAGFVFAGIKFSLASNVDIHQPLLERFMTWAADHLAITNDLYSYAKEMRAFRNGTCPDLINIVAILEKLLSLPNQSSALEITYALLLQREQWMFEELKKFEASGCLDEGTWMFLRGVWACLSGNTLYSMTCERYGGEAARIAENRDFVPPVNGPPDMGKRP</sequence>
<accession>A0ACB6R5S5</accession>
<evidence type="ECO:0000313" key="2">
    <source>
        <dbReference type="Proteomes" id="UP000799755"/>
    </source>
</evidence>